<sequence>MDNYKELVKEMKLFFNVKSLEDVAERLGRERSAAIGWRQRKKISSSALVKFNALKNKQNNYNIKSTDTISIRYFPDIYASAGFGNTNENENFQIINVDKTFLTEVLGVPYKTQYDMIKIYGESMEPFIQNGSFIIIDTTRNSLDKIRNGDVVIFRNSNNELFCKRILKNAFDDDIVISSDNFNFGDKKVKKSALKDHVFIGAVICSCNAKIFLNQIERV</sequence>
<evidence type="ECO:0000313" key="7">
    <source>
        <dbReference type="EMBL" id="ECR1614618.1"/>
    </source>
</evidence>
<gene>
    <name evidence="6" type="ORF">F0F31_05310</name>
    <name evidence="5" type="ORF">F0G84_00555</name>
    <name evidence="7" type="ORF">F0K10_07700</name>
</gene>
<name>A0A5Y8SNL4_CAMJU</name>
<dbReference type="EMBL" id="AAKDJR010000001">
    <property type="protein sequence ID" value="ECQ8877974.1"/>
    <property type="molecule type" value="Genomic_DNA"/>
</dbReference>
<feature type="domain" description="Peptidase S24/S26A/S26B/S26C" evidence="4">
    <location>
        <begin position="79"/>
        <end position="203"/>
    </location>
</feature>
<dbReference type="EMBL" id="AAKDMM010000006">
    <property type="protein sequence ID" value="ECQ9106252.1"/>
    <property type="molecule type" value="Genomic_DNA"/>
</dbReference>
<dbReference type="AlphaFoldDB" id="A0A5Y8SNL4"/>
<organism evidence="7">
    <name type="scientific">Campylobacter jejuni</name>
    <dbReference type="NCBI Taxonomy" id="197"/>
    <lineage>
        <taxon>Bacteria</taxon>
        <taxon>Pseudomonadati</taxon>
        <taxon>Campylobacterota</taxon>
        <taxon>Epsilonproteobacteria</taxon>
        <taxon>Campylobacterales</taxon>
        <taxon>Campylobacteraceae</taxon>
        <taxon>Campylobacter</taxon>
    </lineage>
</organism>
<dbReference type="PANTHER" id="PTHR40661:SF1">
    <property type="entry name" value="HTH CRO_C1-TYPE DOMAIN-CONTAINING PROTEIN"/>
    <property type="match status" value="1"/>
</dbReference>
<accession>A0A5Y8SNL4</accession>
<evidence type="ECO:0000313" key="5">
    <source>
        <dbReference type="EMBL" id="ECQ8877974.1"/>
    </source>
</evidence>
<protein>
    <submittedName>
        <fullName evidence="7">S24 family peptidase</fullName>
    </submittedName>
</protein>
<evidence type="ECO:0000256" key="1">
    <source>
        <dbReference type="ARBA" id="ARBA00023015"/>
    </source>
</evidence>
<dbReference type="CDD" id="cd06462">
    <property type="entry name" value="Peptidase_S24_S26"/>
    <property type="match status" value="1"/>
</dbReference>
<comment type="caution">
    <text evidence="7">The sequence shown here is derived from an EMBL/GenBank/DDBJ whole genome shotgun (WGS) entry which is preliminary data.</text>
</comment>
<keyword evidence="3" id="KW-0804">Transcription</keyword>
<dbReference type="Gene3D" id="2.10.109.10">
    <property type="entry name" value="Umud Fragment, subunit A"/>
    <property type="match status" value="1"/>
</dbReference>
<dbReference type="SUPFAM" id="SSF51306">
    <property type="entry name" value="LexA/Signal peptidase"/>
    <property type="match status" value="1"/>
</dbReference>
<keyword evidence="2" id="KW-0238">DNA-binding</keyword>
<proteinExistence type="predicted"/>
<reference evidence="7" key="1">
    <citation type="submission" date="2019-09" db="EMBL/GenBank/DDBJ databases">
        <authorList>
            <person name="Ashton P.M."/>
            <person name="Dallman T."/>
            <person name="Nair S."/>
            <person name="De Pinna E."/>
            <person name="Peters T."/>
            <person name="Grant K."/>
        </authorList>
    </citation>
    <scope>NUCLEOTIDE SEQUENCE</scope>
    <source>
        <strain evidence="7">228931</strain>
        <strain evidence="6">241882</strain>
        <strain evidence="5">241940</strain>
    </source>
</reference>
<dbReference type="PANTHER" id="PTHR40661">
    <property type="match status" value="1"/>
</dbReference>
<dbReference type="InterPro" id="IPR036286">
    <property type="entry name" value="LexA/Signal_pep-like_sf"/>
</dbReference>
<evidence type="ECO:0000259" key="4">
    <source>
        <dbReference type="Pfam" id="PF00717"/>
    </source>
</evidence>
<keyword evidence="1" id="KW-0805">Transcription regulation</keyword>
<evidence type="ECO:0000256" key="2">
    <source>
        <dbReference type="ARBA" id="ARBA00023125"/>
    </source>
</evidence>
<evidence type="ECO:0000256" key="3">
    <source>
        <dbReference type="ARBA" id="ARBA00023163"/>
    </source>
</evidence>
<evidence type="ECO:0000313" key="6">
    <source>
        <dbReference type="EMBL" id="ECQ9106252.1"/>
    </source>
</evidence>
<dbReference type="InterPro" id="IPR015927">
    <property type="entry name" value="Peptidase_S24_S26A/B/C"/>
</dbReference>
<dbReference type="EMBL" id="AAKEOA010000018">
    <property type="protein sequence ID" value="ECR1614618.1"/>
    <property type="molecule type" value="Genomic_DNA"/>
</dbReference>
<dbReference type="Pfam" id="PF00717">
    <property type="entry name" value="Peptidase_S24"/>
    <property type="match status" value="1"/>
</dbReference>
<dbReference type="GO" id="GO:0003677">
    <property type="term" value="F:DNA binding"/>
    <property type="evidence" value="ECO:0007669"/>
    <property type="project" value="UniProtKB-KW"/>
</dbReference>